<protein>
    <submittedName>
        <fullName evidence="2">Uncharacterized protein</fullName>
    </submittedName>
</protein>
<evidence type="ECO:0000313" key="2">
    <source>
        <dbReference type="EMBL" id="PSK90078.1"/>
    </source>
</evidence>
<name>A0A2P8CYN6_9BACT</name>
<comment type="caution">
    <text evidence="2">The sequence shown here is derived from an EMBL/GenBank/DDBJ whole genome shotgun (WGS) entry which is preliminary data.</text>
</comment>
<dbReference type="Proteomes" id="UP000240572">
    <property type="component" value="Unassembled WGS sequence"/>
</dbReference>
<reference evidence="2 3" key="1">
    <citation type="submission" date="2018-03" db="EMBL/GenBank/DDBJ databases">
        <title>Genomic Encyclopedia of Type Strains, Phase III (KMG-III): the genomes of soil and plant-associated and newly described type strains.</title>
        <authorList>
            <person name="Whitman W."/>
        </authorList>
    </citation>
    <scope>NUCLEOTIDE SEQUENCE [LARGE SCALE GENOMIC DNA]</scope>
    <source>
        <strain evidence="2 3">CGMCC 1.12700</strain>
    </source>
</reference>
<organism evidence="2 3">
    <name type="scientific">Taibaiella chishuiensis</name>
    <dbReference type="NCBI Taxonomy" id="1434707"/>
    <lineage>
        <taxon>Bacteria</taxon>
        <taxon>Pseudomonadati</taxon>
        <taxon>Bacteroidota</taxon>
        <taxon>Chitinophagia</taxon>
        <taxon>Chitinophagales</taxon>
        <taxon>Chitinophagaceae</taxon>
        <taxon>Taibaiella</taxon>
    </lineage>
</organism>
<evidence type="ECO:0000313" key="3">
    <source>
        <dbReference type="Proteomes" id="UP000240572"/>
    </source>
</evidence>
<dbReference type="AlphaFoldDB" id="A0A2P8CYN6"/>
<feature type="chain" id="PRO_5015135939" evidence="1">
    <location>
        <begin position="17"/>
        <end position="127"/>
    </location>
</feature>
<keyword evidence="1" id="KW-0732">Signal</keyword>
<gene>
    <name evidence="2" type="ORF">B0I18_10984</name>
</gene>
<sequence>MLSLCAVLGISAAASAQISLTVNNNSPQYFTACLLDNAWGGTTPPMYLDLVNNQVQVRQPITWNGTALTAIANWRGIYLRAYPSGIYYFPVYFTTVPYAGVASGPGVTAYNITCSVTSPTNIFVKIN</sequence>
<dbReference type="EMBL" id="PYGD01000009">
    <property type="protein sequence ID" value="PSK90078.1"/>
    <property type="molecule type" value="Genomic_DNA"/>
</dbReference>
<keyword evidence="3" id="KW-1185">Reference proteome</keyword>
<feature type="signal peptide" evidence="1">
    <location>
        <begin position="1"/>
        <end position="16"/>
    </location>
</feature>
<accession>A0A2P8CYN6</accession>
<proteinExistence type="predicted"/>
<evidence type="ECO:0000256" key="1">
    <source>
        <dbReference type="SAM" id="SignalP"/>
    </source>
</evidence>